<dbReference type="Proteomes" id="UP000031637">
    <property type="component" value="Chromosome"/>
</dbReference>
<sequence>MNSVDINRIERHARQMRTEEMARLQRLLATRIGAYLRPLADSALHASKILQWLFSWNPQNSEPRRPSSGPRLTTRANDLLRACFSWNPNTRHS</sequence>
<gene>
    <name evidence="1" type="ORF">SUTH_00563</name>
</gene>
<dbReference type="KEGG" id="shd:SUTH_00563"/>
<dbReference type="EMBL" id="AP012547">
    <property type="protein sequence ID" value="BAO28377.1"/>
    <property type="molecule type" value="Genomic_DNA"/>
</dbReference>
<reference evidence="1 2" key="1">
    <citation type="journal article" date="2014" name="Syst. Appl. Microbiol.">
        <title>Complete genomes of freshwater sulfur oxidizers Sulfuricella denitrificans skB26 and Sulfuritalea hydrogenivorans sk43H: genetic insights into the sulfur oxidation pathway of betaproteobacteria.</title>
        <authorList>
            <person name="Watanabe T."/>
            <person name="Kojima H."/>
            <person name="Fukui M."/>
        </authorList>
    </citation>
    <scope>NUCLEOTIDE SEQUENCE [LARGE SCALE GENOMIC DNA]</scope>
    <source>
        <strain evidence="1">DSM22779</strain>
    </source>
</reference>
<name>W0SBV1_9PROT</name>
<evidence type="ECO:0000313" key="1">
    <source>
        <dbReference type="EMBL" id="BAO28377.1"/>
    </source>
</evidence>
<organism evidence="1 2">
    <name type="scientific">Sulfuritalea hydrogenivorans sk43H</name>
    <dbReference type="NCBI Taxonomy" id="1223802"/>
    <lineage>
        <taxon>Bacteria</taxon>
        <taxon>Pseudomonadati</taxon>
        <taxon>Pseudomonadota</taxon>
        <taxon>Betaproteobacteria</taxon>
        <taxon>Nitrosomonadales</taxon>
        <taxon>Sterolibacteriaceae</taxon>
        <taxon>Sulfuritalea</taxon>
    </lineage>
</organism>
<dbReference type="HOGENOM" id="CLU_2398504_0_0_4"/>
<evidence type="ECO:0000313" key="2">
    <source>
        <dbReference type="Proteomes" id="UP000031637"/>
    </source>
</evidence>
<dbReference type="AlphaFoldDB" id="W0SBV1"/>
<dbReference type="STRING" id="1223802.SUTH_00563"/>
<protein>
    <submittedName>
        <fullName evidence="1">Uncharacterized protein</fullName>
    </submittedName>
</protein>
<dbReference type="RefSeq" id="WP_148312835.1">
    <property type="nucleotide sequence ID" value="NZ_AP012547.1"/>
</dbReference>
<accession>W0SBV1</accession>
<keyword evidence="2" id="KW-1185">Reference proteome</keyword>
<proteinExistence type="predicted"/>